<feature type="compositionally biased region" description="Basic and acidic residues" evidence="1">
    <location>
        <begin position="47"/>
        <end position="56"/>
    </location>
</feature>
<proteinExistence type="predicted"/>
<sequence length="104" mass="12125">MGSRRQTVARMEVRLGGELRRPERELSGWVVSATSPTSGGAGRHKQPATERKKEGAARAGGRGKRRRRKERKKKRRKRKKKRRKRKRKKGKGEKKKKRKDGEKK</sequence>
<protein>
    <submittedName>
        <fullName evidence="2">Uncharacterized protein</fullName>
    </submittedName>
</protein>
<accession>A0A8T1QKM3</accession>
<gene>
    <name evidence="2" type="ORF">CIPAW_05G204400</name>
</gene>
<evidence type="ECO:0000256" key="1">
    <source>
        <dbReference type="SAM" id="MobiDB-lite"/>
    </source>
</evidence>
<comment type="caution">
    <text evidence="2">The sequence shown here is derived from an EMBL/GenBank/DDBJ whole genome shotgun (WGS) entry which is preliminary data.</text>
</comment>
<dbReference type="Proteomes" id="UP000811609">
    <property type="component" value="Chromosome 5"/>
</dbReference>
<feature type="region of interest" description="Disordered" evidence="1">
    <location>
        <begin position="1"/>
        <end position="104"/>
    </location>
</feature>
<evidence type="ECO:0000313" key="2">
    <source>
        <dbReference type="EMBL" id="KAG6655278.1"/>
    </source>
</evidence>
<reference evidence="2" key="1">
    <citation type="submission" date="2020-12" db="EMBL/GenBank/DDBJ databases">
        <title>WGS assembly of Carya illinoinensis cv. Pawnee.</title>
        <authorList>
            <person name="Platts A."/>
            <person name="Shu S."/>
            <person name="Wright S."/>
            <person name="Barry K."/>
            <person name="Edger P."/>
            <person name="Pires J.C."/>
            <person name="Schmutz J."/>
        </authorList>
    </citation>
    <scope>NUCLEOTIDE SEQUENCE</scope>
    <source>
        <tissue evidence="2">Leaf</tissue>
    </source>
</reference>
<organism evidence="2 3">
    <name type="scientific">Carya illinoinensis</name>
    <name type="common">Pecan</name>
    <dbReference type="NCBI Taxonomy" id="32201"/>
    <lineage>
        <taxon>Eukaryota</taxon>
        <taxon>Viridiplantae</taxon>
        <taxon>Streptophyta</taxon>
        <taxon>Embryophyta</taxon>
        <taxon>Tracheophyta</taxon>
        <taxon>Spermatophyta</taxon>
        <taxon>Magnoliopsida</taxon>
        <taxon>eudicotyledons</taxon>
        <taxon>Gunneridae</taxon>
        <taxon>Pentapetalae</taxon>
        <taxon>rosids</taxon>
        <taxon>fabids</taxon>
        <taxon>Fagales</taxon>
        <taxon>Juglandaceae</taxon>
        <taxon>Carya</taxon>
    </lineage>
</organism>
<feature type="compositionally biased region" description="Basic and acidic residues" evidence="1">
    <location>
        <begin position="11"/>
        <end position="26"/>
    </location>
</feature>
<evidence type="ECO:0000313" key="3">
    <source>
        <dbReference type="Proteomes" id="UP000811609"/>
    </source>
</evidence>
<feature type="compositionally biased region" description="Basic residues" evidence="1">
    <location>
        <begin position="61"/>
        <end position="98"/>
    </location>
</feature>
<dbReference type="EMBL" id="CM031813">
    <property type="protein sequence ID" value="KAG6655278.1"/>
    <property type="molecule type" value="Genomic_DNA"/>
</dbReference>
<name>A0A8T1QKM3_CARIL</name>
<keyword evidence="3" id="KW-1185">Reference proteome</keyword>
<dbReference type="AlphaFoldDB" id="A0A8T1QKM3"/>